<evidence type="ECO:0000256" key="1">
    <source>
        <dbReference type="ARBA" id="ARBA00022603"/>
    </source>
</evidence>
<evidence type="ECO:0000313" key="5">
    <source>
        <dbReference type="Proteomes" id="UP000717328"/>
    </source>
</evidence>
<dbReference type="EMBL" id="JABCKI010000011">
    <property type="protein sequence ID" value="KAG5654340.1"/>
    <property type="molecule type" value="Genomic_DNA"/>
</dbReference>
<reference evidence="4" key="2">
    <citation type="submission" date="2021-10" db="EMBL/GenBank/DDBJ databases">
        <title>Phylogenomics reveals ancestral predisposition of the termite-cultivated fungus Termitomyces towards a domesticated lifestyle.</title>
        <authorList>
            <person name="Auxier B."/>
            <person name="Grum-Grzhimaylo A."/>
            <person name="Cardenas M.E."/>
            <person name="Lodge J.D."/>
            <person name="Laessoe T."/>
            <person name="Pedersen O."/>
            <person name="Smith M.E."/>
            <person name="Kuyper T.W."/>
            <person name="Franco-Molano E.A."/>
            <person name="Baroni T.J."/>
            <person name="Aanen D.K."/>
        </authorList>
    </citation>
    <scope>NUCLEOTIDE SEQUENCE</scope>
    <source>
        <strain evidence="4">D49</strain>
    </source>
</reference>
<dbReference type="PANTHER" id="PTHR43712:SF2">
    <property type="entry name" value="O-METHYLTRANSFERASE CICE"/>
    <property type="match status" value="1"/>
</dbReference>
<keyword evidence="5" id="KW-1185">Reference proteome</keyword>
<dbReference type="InterPro" id="IPR036390">
    <property type="entry name" value="WH_DNA-bd_sf"/>
</dbReference>
<dbReference type="SUPFAM" id="SSF46785">
    <property type="entry name" value="Winged helix' DNA-binding domain"/>
    <property type="match status" value="1"/>
</dbReference>
<dbReference type="Proteomes" id="UP000717328">
    <property type="component" value="Unassembled WGS sequence"/>
</dbReference>
<name>A0A9P7GVV1_9AGAR</name>
<evidence type="ECO:0000256" key="2">
    <source>
        <dbReference type="ARBA" id="ARBA00022679"/>
    </source>
</evidence>
<reference evidence="4" key="1">
    <citation type="submission" date="2021-02" db="EMBL/GenBank/DDBJ databases">
        <authorList>
            <person name="Nieuwenhuis M."/>
            <person name="Van De Peppel L.J.J."/>
        </authorList>
    </citation>
    <scope>NUCLEOTIDE SEQUENCE</scope>
    <source>
        <strain evidence="4">D49</strain>
    </source>
</reference>
<dbReference type="Gene3D" id="1.10.10.10">
    <property type="entry name" value="Winged helix-like DNA-binding domain superfamily/Winged helix DNA-binding domain"/>
    <property type="match status" value="1"/>
</dbReference>
<keyword evidence="3" id="KW-0949">S-adenosyl-L-methionine</keyword>
<organism evidence="4 5">
    <name type="scientific">Sphagnurus paluster</name>
    <dbReference type="NCBI Taxonomy" id="117069"/>
    <lineage>
        <taxon>Eukaryota</taxon>
        <taxon>Fungi</taxon>
        <taxon>Dikarya</taxon>
        <taxon>Basidiomycota</taxon>
        <taxon>Agaricomycotina</taxon>
        <taxon>Agaricomycetes</taxon>
        <taxon>Agaricomycetidae</taxon>
        <taxon>Agaricales</taxon>
        <taxon>Tricholomatineae</taxon>
        <taxon>Lyophyllaceae</taxon>
        <taxon>Sphagnurus</taxon>
    </lineage>
</organism>
<dbReference type="GO" id="GO:0032259">
    <property type="term" value="P:methylation"/>
    <property type="evidence" value="ECO:0007669"/>
    <property type="project" value="UniProtKB-KW"/>
</dbReference>
<dbReference type="OrthoDB" id="2410195at2759"/>
<comment type="caution">
    <text evidence="4">The sequence shown here is derived from an EMBL/GenBank/DDBJ whole genome shotgun (WGS) entry which is preliminary data.</text>
</comment>
<dbReference type="PANTHER" id="PTHR43712">
    <property type="entry name" value="PUTATIVE (AFU_ORTHOLOGUE AFUA_4G14580)-RELATED"/>
    <property type="match status" value="1"/>
</dbReference>
<dbReference type="InterPro" id="IPR036388">
    <property type="entry name" value="WH-like_DNA-bd_sf"/>
</dbReference>
<evidence type="ECO:0000313" key="4">
    <source>
        <dbReference type="EMBL" id="KAG5654340.1"/>
    </source>
</evidence>
<protein>
    <submittedName>
        <fullName evidence="4">Uncharacterized protein</fullName>
    </submittedName>
</protein>
<accession>A0A9P7GVV1</accession>
<keyword evidence="1" id="KW-0489">Methyltransferase</keyword>
<proteinExistence type="predicted"/>
<dbReference type="AlphaFoldDB" id="A0A9P7GVV1"/>
<keyword evidence="2" id="KW-0808">Transferase</keyword>
<dbReference type="GO" id="GO:0008168">
    <property type="term" value="F:methyltransferase activity"/>
    <property type="evidence" value="ECO:0007669"/>
    <property type="project" value="UniProtKB-KW"/>
</dbReference>
<evidence type="ECO:0000256" key="3">
    <source>
        <dbReference type="ARBA" id="ARBA00022691"/>
    </source>
</evidence>
<gene>
    <name evidence="4" type="ORF">H0H81_004294</name>
</gene>
<sequence>MVCHPTEISKISNDMTISQVYFQHKPEPHPLRALVETMLSGIETLEAAHATYGVPYPSLDDPHRIPTPLDDDVHVIAATNLIVAASAQILATARKPIETLQNHALSMYMTTSLGFVIEANIADILKDAGQGRIGRVLRHLAAHHIFKEVSPNVFANNQISSLLAKAKSLEEIKAE</sequence>